<dbReference type="VEuPathDB" id="VectorBase:ISCI007292"/>
<dbReference type="PaxDb" id="6945-B7PT09"/>
<dbReference type="EnsemblMetazoa" id="ISCW007292-RA">
    <property type="protein sequence ID" value="ISCW007292-PA"/>
    <property type="gene ID" value="ISCW007292"/>
</dbReference>
<proteinExistence type="predicted"/>
<sequence>FKRFMRLHSVELHCSTAYRLEENGLVERSNGTLLAVLRKVCALEPLPWRSRLERAAFAVNTSLNASTNFSLFQLLFGY</sequence>
<dbReference type="GO" id="GO:0003676">
    <property type="term" value="F:nucleic acid binding"/>
    <property type="evidence" value="ECO:0007669"/>
    <property type="project" value="InterPro"/>
</dbReference>
<accession>B7PT09</accession>
<feature type="non-terminal residue" evidence="1">
    <location>
        <position position="1"/>
    </location>
</feature>
<dbReference type="AlphaFoldDB" id="B7PT09"/>
<evidence type="ECO:0000313" key="2">
    <source>
        <dbReference type="EnsemblMetazoa" id="ISCW007292-PA"/>
    </source>
</evidence>
<gene>
    <name evidence="1" type="ORF">IscW_ISCW007292</name>
</gene>
<organism>
    <name type="scientific">Ixodes scapularis</name>
    <name type="common">Black-legged tick</name>
    <name type="synonym">Deer tick</name>
    <dbReference type="NCBI Taxonomy" id="6945"/>
    <lineage>
        <taxon>Eukaryota</taxon>
        <taxon>Metazoa</taxon>
        <taxon>Ecdysozoa</taxon>
        <taxon>Arthropoda</taxon>
        <taxon>Chelicerata</taxon>
        <taxon>Arachnida</taxon>
        <taxon>Acari</taxon>
        <taxon>Parasitiformes</taxon>
        <taxon>Ixodida</taxon>
        <taxon>Ixodoidea</taxon>
        <taxon>Ixodidae</taxon>
        <taxon>Ixodinae</taxon>
        <taxon>Ixodes</taxon>
    </lineage>
</organism>
<dbReference type="EMBL" id="ABJB010185874">
    <property type="status" value="NOT_ANNOTATED_CDS"/>
    <property type="molecule type" value="Genomic_DNA"/>
</dbReference>
<reference evidence="2" key="2">
    <citation type="submission" date="2020-05" db="UniProtKB">
        <authorList>
            <consortium name="EnsemblMetazoa"/>
        </authorList>
    </citation>
    <scope>IDENTIFICATION</scope>
    <source>
        <strain evidence="2">wikel</strain>
    </source>
</reference>
<dbReference type="InterPro" id="IPR012337">
    <property type="entry name" value="RNaseH-like_sf"/>
</dbReference>
<dbReference type="SUPFAM" id="SSF53098">
    <property type="entry name" value="Ribonuclease H-like"/>
    <property type="match status" value="1"/>
</dbReference>
<name>B7PT09_IXOSC</name>
<dbReference type="VEuPathDB" id="VectorBase:ISCW007292"/>
<dbReference type="EMBL" id="DS782331">
    <property type="protein sequence ID" value="EEC09731.1"/>
    <property type="molecule type" value="Genomic_DNA"/>
</dbReference>
<dbReference type="InterPro" id="IPR036397">
    <property type="entry name" value="RNaseH_sf"/>
</dbReference>
<dbReference type="Gene3D" id="3.30.420.10">
    <property type="entry name" value="Ribonuclease H-like superfamily/Ribonuclease H"/>
    <property type="match status" value="1"/>
</dbReference>
<reference evidence="1 3" key="1">
    <citation type="submission" date="2008-03" db="EMBL/GenBank/DDBJ databases">
        <title>Annotation of Ixodes scapularis.</title>
        <authorList>
            <consortium name="Ixodes scapularis Genome Project Consortium"/>
            <person name="Caler E."/>
            <person name="Hannick L.I."/>
            <person name="Bidwell S."/>
            <person name="Joardar V."/>
            <person name="Thiagarajan M."/>
            <person name="Amedeo P."/>
            <person name="Galinsky K.J."/>
            <person name="Schobel S."/>
            <person name="Inman J."/>
            <person name="Hostetler J."/>
            <person name="Miller J."/>
            <person name="Hammond M."/>
            <person name="Megy K."/>
            <person name="Lawson D."/>
            <person name="Kodira C."/>
            <person name="Sutton G."/>
            <person name="Meyer J."/>
            <person name="Hill C.A."/>
            <person name="Birren B."/>
            <person name="Nene V."/>
            <person name="Collins F."/>
            <person name="Alarcon-Chaidez F."/>
            <person name="Wikel S."/>
            <person name="Strausberg R."/>
        </authorList>
    </citation>
    <scope>NUCLEOTIDE SEQUENCE [LARGE SCALE GENOMIC DNA]</scope>
    <source>
        <strain evidence="3">Wikel</strain>
        <strain evidence="1">Wikel colony</strain>
    </source>
</reference>
<dbReference type="Proteomes" id="UP000001555">
    <property type="component" value="Unassembled WGS sequence"/>
</dbReference>
<feature type="non-terminal residue" evidence="1">
    <location>
        <position position="78"/>
    </location>
</feature>
<protein>
    <submittedName>
        <fullName evidence="1 2">Polyprotein of retroviral origin, putative</fullName>
    </submittedName>
</protein>
<keyword evidence="3" id="KW-1185">Reference proteome</keyword>
<evidence type="ECO:0000313" key="3">
    <source>
        <dbReference type="Proteomes" id="UP000001555"/>
    </source>
</evidence>
<evidence type="ECO:0000313" key="1">
    <source>
        <dbReference type="EMBL" id="EEC09731.1"/>
    </source>
</evidence>
<dbReference type="HOGENOM" id="CLU_2628917_0_0_1"/>